<proteinExistence type="predicted"/>
<dbReference type="Pfam" id="PF13439">
    <property type="entry name" value="Glyco_transf_4"/>
    <property type="match status" value="1"/>
</dbReference>
<evidence type="ECO:0000256" key="2">
    <source>
        <dbReference type="ARBA" id="ARBA00022679"/>
    </source>
</evidence>
<keyword evidence="6" id="KW-1185">Reference proteome</keyword>
<dbReference type="OrthoDB" id="7560678at2"/>
<dbReference type="PANTHER" id="PTHR12526">
    <property type="entry name" value="GLYCOSYLTRANSFERASE"/>
    <property type="match status" value="1"/>
</dbReference>
<evidence type="ECO:0000313" key="6">
    <source>
        <dbReference type="Proteomes" id="UP000027616"/>
    </source>
</evidence>
<dbReference type="CDD" id="cd03801">
    <property type="entry name" value="GT4_PimA-like"/>
    <property type="match status" value="1"/>
</dbReference>
<dbReference type="Proteomes" id="UP000027616">
    <property type="component" value="Chromosome I"/>
</dbReference>
<dbReference type="InterPro" id="IPR001296">
    <property type="entry name" value="Glyco_trans_1"/>
</dbReference>
<evidence type="ECO:0000256" key="1">
    <source>
        <dbReference type="ARBA" id="ARBA00022676"/>
    </source>
</evidence>
<dbReference type="AlphaFoldDB" id="A0A060R639"/>
<name>A0A060R639_9BACT</name>
<evidence type="ECO:0000259" key="4">
    <source>
        <dbReference type="Pfam" id="PF13439"/>
    </source>
</evidence>
<protein>
    <submittedName>
        <fullName evidence="5">Glycosyltransferase</fullName>
    </submittedName>
</protein>
<dbReference type="InterPro" id="IPR028098">
    <property type="entry name" value="Glyco_trans_4-like_N"/>
</dbReference>
<keyword evidence="2 5" id="KW-0808">Transferase</keyword>
<dbReference type="SUPFAM" id="SSF53756">
    <property type="entry name" value="UDP-Glycosyltransferase/glycogen phosphorylase"/>
    <property type="match status" value="1"/>
</dbReference>
<reference evidence="5 6" key="1">
    <citation type="journal article" date="2015" name="Genome Announc.">
        <title>Complete Genome Sequence of the Novel Leech Symbiont Mucinivorans hirudinis M3T.</title>
        <authorList>
            <person name="Nelson M.C."/>
            <person name="Bomar L."/>
            <person name="Graf J."/>
        </authorList>
    </citation>
    <scope>NUCLEOTIDE SEQUENCE [LARGE SCALE GENOMIC DNA]</scope>
    <source>
        <strain evidence="6">M3</strain>
    </source>
</reference>
<evidence type="ECO:0000259" key="3">
    <source>
        <dbReference type="Pfam" id="PF00534"/>
    </source>
</evidence>
<dbReference type="HOGENOM" id="CLU_009583_0_1_10"/>
<dbReference type="Pfam" id="PF00534">
    <property type="entry name" value="Glycos_transf_1"/>
    <property type="match status" value="1"/>
</dbReference>
<gene>
    <name evidence="5" type="ORF">BN938_0259</name>
</gene>
<feature type="domain" description="Glycosyl transferase family 1" evidence="3">
    <location>
        <begin position="175"/>
        <end position="315"/>
    </location>
</feature>
<dbReference type="EMBL" id="HG934468">
    <property type="protein sequence ID" value="CDN30365.1"/>
    <property type="molecule type" value="Genomic_DNA"/>
</dbReference>
<sequence>MNIAYIVPSLAAKGPVLVVYELVKVMMENDHLCTVFYFDEKPPLDFPCTTVKIQANQAIDFVQFDVVHSHGMRPDKYVSRFREHSGRVKYMSTVHPFVFQDFRYQYNWFVAQVFGRLWMRSLGKLDRVITLSKTAKEYYKQWITPAKLTYAYNTRTVDYTKKITNDELVTLQKFKGEATLIGVNAVLSTVKGIDILIDALAELPNHKLYIVGDGRSREELEKQARKVGVYDRCFFAGTQPEAYRYLPHYDIFAMPSRSEGFPLSLLEAACYGKACVVSDIEIFREIVTKGTEVEMFELDTENSIVGAIGDAMLNRDVLSRNIYALYLEKYSPRAFYDRHIKIYDGEI</sequence>
<keyword evidence="1" id="KW-0328">Glycosyltransferase</keyword>
<feature type="domain" description="Glycosyltransferase subfamily 4-like N-terminal" evidence="4">
    <location>
        <begin position="54"/>
        <end position="153"/>
    </location>
</feature>
<dbReference type="STRING" id="1433126.BN938_0259"/>
<dbReference type="GO" id="GO:0016757">
    <property type="term" value="F:glycosyltransferase activity"/>
    <property type="evidence" value="ECO:0007669"/>
    <property type="project" value="UniProtKB-KW"/>
</dbReference>
<accession>A0A060R639</accession>
<dbReference type="Gene3D" id="3.40.50.2000">
    <property type="entry name" value="Glycogen Phosphorylase B"/>
    <property type="match status" value="2"/>
</dbReference>
<evidence type="ECO:0000313" key="5">
    <source>
        <dbReference type="EMBL" id="CDN30365.1"/>
    </source>
</evidence>
<dbReference type="KEGG" id="rbc:BN938_0259"/>
<dbReference type="PANTHER" id="PTHR12526:SF629">
    <property type="entry name" value="TEICHURONIC ACID BIOSYNTHESIS GLYCOSYLTRANSFERASE TUAH-RELATED"/>
    <property type="match status" value="1"/>
</dbReference>
<organism evidence="5 6">
    <name type="scientific">Mucinivorans hirudinis</name>
    <dbReference type="NCBI Taxonomy" id="1433126"/>
    <lineage>
        <taxon>Bacteria</taxon>
        <taxon>Pseudomonadati</taxon>
        <taxon>Bacteroidota</taxon>
        <taxon>Bacteroidia</taxon>
        <taxon>Bacteroidales</taxon>
        <taxon>Rikenellaceae</taxon>
        <taxon>Mucinivorans</taxon>
    </lineage>
</organism>
<dbReference type="eggNOG" id="COG0438">
    <property type="taxonomic scope" value="Bacteria"/>
</dbReference>